<proteinExistence type="predicted"/>
<dbReference type="OrthoDB" id="9804285at2"/>
<dbReference type="Pfam" id="PF04545">
    <property type="entry name" value="Sigma70_r4"/>
    <property type="match status" value="1"/>
</dbReference>
<dbReference type="InterPro" id="IPR014284">
    <property type="entry name" value="RNA_pol_sigma-70_dom"/>
</dbReference>
<feature type="domain" description="RNA polymerase sigma-70 region 4" evidence="7">
    <location>
        <begin position="209"/>
        <end position="257"/>
    </location>
</feature>
<name>A0A316F845_9ACTN</name>
<dbReference type="SUPFAM" id="SSF88946">
    <property type="entry name" value="Sigma2 domain of RNA polymerase sigma factors"/>
    <property type="match status" value="1"/>
</dbReference>
<dbReference type="NCBIfam" id="TIGR02937">
    <property type="entry name" value="sigma70-ECF"/>
    <property type="match status" value="1"/>
</dbReference>
<dbReference type="InterPro" id="IPR036388">
    <property type="entry name" value="WH-like_DNA-bd_sf"/>
</dbReference>
<dbReference type="GO" id="GO:0016987">
    <property type="term" value="F:sigma factor activity"/>
    <property type="evidence" value="ECO:0007669"/>
    <property type="project" value="UniProtKB-KW"/>
</dbReference>
<gene>
    <name evidence="8" type="ORF">BC793_11955</name>
</gene>
<dbReference type="InterPro" id="IPR007624">
    <property type="entry name" value="RNA_pol_sigma70_r3"/>
</dbReference>
<evidence type="ECO:0000256" key="1">
    <source>
        <dbReference type="ARBA" id="ARBA00023015"/>
    </source>
</evidence>
<keyword evidence="4" id="KW-0804">Transcription</keyword>
<dbReference type="InterPro" id="IPR013325">
    <property type="entry name" value="RNA_pol_sigma_r2"/>
</dbReference>
<evidence type="ECO:0000259" key="6">
    <source>
        <dbReference type="Pfam" id="PF04542"/>
    </source>
</evidence>
<feature type="domain" description="RNA polymerase sigma-70 region 2" evidence="6">
    <location>
        <begin position="45"/>
        <end position="113"/>
    </location>
</feature>
<dbReference type="Gene3D" id="1.20.120.1810">
    <property type="match status" value="1"/>
</dbReference>
<keyword evidence="1" id="KW-0805">Transcription regulation</keyword>
<dbReference type="RefSeq" id="WP_109599751.1">
    <property type="nucleotide sequence ID" value="NZ_BONA01000072.1"/>
</dbReference>
<dbReference type="PRINTS" id="PR00046">
    <property type="entry name" value="SIGMA70FCT"/>
</dbReference>
<dbReference type="Gene3D" id="1.10.10.10">
    <property type="entry name" value="Winged helix-like DNA-binding domain superfamily/Winged helix DNA-binding domain"/>
    <property type="match status" value="2"/>
</dbReference>
<dbReference type="InterPro" id="IPR014322">
    <property type="entry name" value="RNA_pol_sigma-B/F/G"/>
</dbReference>
<keyword evidence="3" id="KW-0238">DNA-binding</keyword>
<dbReference type="GO" id="GO:0003677">
    <property type="term" value="F:DNA binding"/>
    <property type="evidence" value="ECO:0007669"/>
    <property type="project" value="UniProtKB-KW"/>
</dbReference>
<dbReference type="InterPro" id="IPR007627">
    <property type="entry name" value="RNA_pol_sigma70_r2"/>
</dbReference>
<keyword evidence="2" id="KW-0731">Sigma factor</keyword>
<dbReference type="EMBL" id="QGGR01000019">
    <property type="protein sequence ID" value="PWK40448.1"/>
    <property type="molecule type" value="Genomic_DNA"/>
</dbReference>
<evidence type="ECO:0000256" key="3">
    <source>
        <dbReference type="ARBA" id="ARBA00023125"/>
    </source>
</evidence>
<keyword evidence="9" id="KW-1185">Reference proteome</keyword>
<dbReference type="Pfam" id="PF04539">
    <property type="entry name" value="Sigma70_r3"/>
    <property type="match status" value="1"/>
</dbReference>
<dbReference type="Pfam" id="PF04542">
    <property type="entry name" value="Sigma70_r2"/>
    <property type="match status" value="1"/>
</dbReference>
<comment type="caution">
    <text evidence="8">The sequence shown here is derived from an EMBL/GenBank/DDBJ whole genome shotgun (WGS) entry which is preliminary data.</text>
</comment>
<dbReference type="GO" id="GO:0006352">
    <property type="term" value="P:DNA-templated transcription initiation"/>
    <property type="evidence" value="ECO:0007669"/>
    <property type="project" value="InterPro"/>
</dbReference>
<dbReference type="NCBIfam" id="TIGR02980">
    <property type="entry name" value="SigBFG"/>
    <property type="match status" value="1"/>
</dbReference>
<evidence type="ECO:0000256" key="2">
    <source>
        <dbReference type="ARBA" id="ARBA00023082"/>
    </source>
</evidence>
<dbReference type="InterPro" id="IPR013324">
    <property type="entry name" value="RNA_pol_sigma_r3/r4-like"/>
</dbReference>
<accession>A0A316F845</accession>
<dbReference type="InterPro" id="IPR000943">
    <property type="entry name" value="RNA_pol_sigma70"/>
</dbReference>
<evidence type="ECO:0000313" key="9">
    <source>
        <dbReference type="Proteomes" id="UP000245697"/>
    </source>
</evidence>
<protein>
    <submittedName>
        <fullName evidence="8">RNA polymerase sigma-B factor</fullName>
    </submittedName>
</protein>
<dbReference type="SUPFAM" id="SSF88659">
    <property type="entry name" value="Sigma3 and sigma4 domains of RNA polymerase sigma factors"/>
    <property type="match status" value="2"/>
</dbReference>
<evidence type="ECO:0000259" key="5">
    <source>
        <dbReference type="Pfam" id="PF04539"/>
    </source>
</evidence>
<dbReference type="AlphaFoldDB" id="A0A316F845"/>
<sequence>MHSTTMRILDSRRAEADARAVDLINAYAACDPADPSRALLRDQTIAAWLPMAQRLARRYSQRPEALEDLTQTATIGLIKAVDRFDPAQGADFVGYAFPTIAGEIKRYFRDRAWSVRVPRRLQEMRAAINDANTTLTQSLGHAPTIADIAAHLDVDEEKVIEGLEGAQAYRAASLNLPLGEDGSVELGDLLGAEDDGYERTEWHLCLGPALARLTPQLRRIVTLRFYGNQTQSQIGAQLGISQMHVSRLLARALTELRTDLDART</sequence>
<reference evidence="8 9" key="1">
    <citation type="submission" date="2018-05" db="EMBL/GenBank/DDBJ databases">
        <title>Genomic Encyclopedia of Archaeal and Bacterial Type Strains, Phase II (KMG-II): from individual species to whole genera.</title>
        <authorList>
            <person name="Goeker M."/>
        </authorList>
    </citation>
    <scope>NUCLEOTIDE SEQUENCE [LARGE SCALE GENOMIC DNA]</scope>
    <source>
        <strain evidence="8 9">DSM 45184</strain>
    </source>
</reference>
<dbReference type="CDD" id="cd06171">
    <property type="entry name" value="Sigma70_r4"/>
    <property type="match status" value="1"/>
</dbReference>
<evidence type="ECO:0000313" key="8">
    <source>
        <dbReference type="EMBL" id="PWK40448.1"/>
    </source>
</evidence>
<organism evidence="8 9">
    <name type="scientific">Actinoplanes xinjiangensis</name>
    <dbReference type="NCBI Taxonomy" id="512350"/>
    <lineage>
        <taxon>Bacteria</taxon>
        <taxon>Bacillati</taxon>
        <taxon>Actinomycetota</taxon>
        <taxon>Actinomycetes</taxon>
        <taxon>Micromonosporales</taxon>
        <taxon>Micromonosporaceae</taxon>
        <taxon>Actinoplanes</taxon>
    </lineage>
</organism>
<dbReference type="PANTHER" id="PTHR30385">
    <property type="entry name" value="SIGMA FACTOR F FLAGELLAR"/>
    <property type="match status" value="1"/>
</dbReference>
<evidence type="ECO:0000259" key="7">
    <source>
        <dbReference type="Pfam" id="PF04545"/>
    </source>
</evidence>
<dbReference type="Proteomes" id="UP000245697">
    <property type="component" value="Unassembled WGS sequence"/>
</dbReference>
<evidence type="ECO:0000256" key="4">
    <source>
        <dbReference type="ARBA" id="ARBA00023163"/>
    </source>
</evidence>
<dbReference type="InterPro" id="IPR007630">
    <property type="entry name" value="RNA_pol_sigma70_r4"/>
</dbReference>
<dbReference type="PANTHER" id="PTHR30385:SF4">
    <property type="entry name" value="RNA POLYMERASE SIGMA-E FACTOR"/>
    <property type="match status" value="1"/>
</dbReference>
<feature type="domain" description="RNA polymerase sigma-70 region 3" evidence="5">
    <location>
        <begin position="126"/>
        <end position="193"/>
    </location>
</feature>